<dbReference type="Proteomes" id="UP001155660">
    <property type="component" value="Chromosome B5"/>
</dbReference>
<evidence type="ECO:0000259" key="1">
    <source>
        <dbReference type="PROSITE" id="PS00028"/>
    </source>
</evidence>
<dbReference type="GeneID" id="109047373"/>
<evidence type="ECO:0000313" key="2">
    <source>
        <dbReference type="RefSeq" id="XP_042580920.1"/>
    </source>
</evidence>
<sequence length="890" mass="100865">MMDWKCRLCDSFSLTRAQLLGHYGLQHSHFSKVSPLPCLYDSCICTFVSFNALKIHVSRFHNEKDKRHACQEIQVVYTCPLCGFKQPFSEKNLFGHLRGHLRSHEMVTCPYKNCRYTTNVYSSFNSHKTRAHGVDVSSACLDLFEDVVAEDDGCSAAAEPPFEDPTQSENADILDIVDIQCDTSQLKAQLQRNLASLFLKMQAILHVSDIAAQEIVEHLCQLFSLSRPLLREAVNDVLQRHCYTVSEAALDEIVSVVIDSNVFVSATAKGAELSSNKRRKTFIERNYPMVMPFQYVVAPGRTAVYVPILPMIQLLFKHTDVLDRIKESHSSQSGQYTNHRDGLYFQENELLSASEEFKLPLLIYIDEIEVANPLGTSRKIHKLCSVYWVLADLPSKYRSALHVIQLALLCKVPDVQKCGYESVLGPLMQDLRTLEQDGVFIESLGQSVKGTVLFVAADNLAAHGLAGFVQSFRSEYVCRFCLATLDQFQSHEVAEGEFSLRTKVTHDLHVQNVSSRNGESNCGVKGDCVLKQKLQYFHPITGFPPDILHDLLEGIVPVELALCIQKMIRLKHFTLDYLNSKIESFPYQHTDKVDRPKPISKTYTTKMTIGGNGHENAALLRLLPFMVGSVVPEGDSAWAVLMELKDIVELVLSPTFTEEMIQYLQSKIRDHRQILLEVFPDFKIRPKHHYVEHYPELIRCFGPLVHLWTMRFEGKHRFFKRVVHDTQNFKNVLKTLASRHQHMMAYHLSAPAFFKPHLQASTVTSVLVSTLPEVAIQYIKQKTDSNTIYCASQITIDGTNISTGEYFPAGFEAGLPQFCKTESIVLVNDHVAFLCREHKSHYIEHLRAFNLCLGDISVKKITDLSDTSPLSAYCIEGKLLLTPKRFLPLQ</sequence>
<dbReference type="PANTHER" id="PTHR31912:SF34">
    <property type="entry name" value="NOTOCHORD-RELATED PROTEIN"/>
    <property type="match status" value="1"/>
</dbReference>
<dbReference type="SMART" id="SM00355">
    <property type="entry name" value="ZnF_C2H2"/>
    <property type="match status" value="4"/>
</dbReference>
<feature type="domain" description="C2H2-type" evidence="1">
    <location>
        <begin position="38"/>
        <end position="61"/>
    </location>
</feature>
<name>A0A9Q9WCL3_CYPCA</name>
<proteinExistence type="predicted"/>
<dbReference type="RefSeq" id="XP_042580920.1">
    <property type="nucleotide sequence ID" value="XM_042724986.1"/>
</dbReference>
<organism evidence="2">
    <name type="scientific">Cyprinus carpio</name>
    <name type="common">Common carp</name>
    <dbReference type="NCBI Taxonomy" id="7962"/>
    <lineage>
        <taxon>Eukaryota</taxon>
        <taxon>Metazoa</taxon>
        <taxon>Chordata</taxon>
        <taxon>Craniata</taxon>
        <taxon>Vertebrata</taxon>
        <taxon>Euteleostomi</taxon>
        <taxon>Actinopterygii</taxon>
        <taxon>Neopterygii</taxon>
        <taxon>Teleostei</taxon>
        <taxon>Ostariophysi</taxon>
        <taxon>Cypriniformes</taxon>
        <taxon>Cyprinidae</taxon>
        <taxon>Cyprininae</taxon>
        <taxon>Cyprinus</taxon>
    </lineage>
</organism>
<dbReference type="PROSITE" id="PS00028">
    <property type="entry name" value="ZINC_FINGER_C2H2_1"/>
    <property type="match status" value="1"/>
</dbReference>
<accession>A0A9Q9WCL3</accession>
<protein>
    <submittedName>
        <fullName evidence="2">Uncharacterized protein LOC109047373 isoform X1</fullName>
    </submittedName>
</protein>
<dbReference type="PANTHER" id="PTHR31912">
    <property type="entry name" value="IP13529P"/>
    <property type="match status" value="1"/>
</dbReference>
<gene>
    <name evidence="2" type="primary">LOC109047373</name>
</gene>
<dbReference type="AlphaFoldDB" id="A0A9Q9WCL3"/>
<reference evidence="2" key="1">
    <citation type="submission" date="2025-08" db="UniProtKB">
        <authorList>
            <consortium name="RefSeq"/>
        </authorList>
    </citation>
    <scope>IDENTIFICATION</scope>
    <source>
        <tissue evidence="2">Muscle</tissue>
    </source>
</reference>
<dbReference type="KEGG" id="ccar:109047373"/>
<dbReference type="OrthoDB" id="10044445at2759"/>
<dbReference type="InterPro" id="IPR013087">
    <property type="entry name" value="Znf_C2H2_type"/>
</dbReference>